<dbReference type="AlphaFoldDB" id="A0AAN5CWA7"/>
<feature type="non-terminal residue" evidence="1">
    <location>
        <position position="153"/>
    </location>
</feature>
<keyword evidence="3" id="KW-1185">Reference proteome</keyword>
<feature type="non-terminal residue" evidence="1">
    <location>
        <position position="1"/>
    </location>
</feature>
<dbReference type="EMBL" id="BTRK01000005">
    <property type="protein sequence ID" value="GMR51666.1"/>
    <property type="molecule type" value="Genomic_DNA"/>
</dbReference>
<dbReference type="EMBL" id="BTRK01000005">
    <property type="protein sequence ID" value="GMR51665.1"/>
    <property type="molecule type" value="Genomic_DNA"/>
</dbReference>
<organism evidence="1 3">
    <name type="scientific">Pristionchus mayeri</name>
    <dbReference type="NCBI Taxonomy" id="1317129"/>
    <lineage>
        <taxon>Eukaryota</taxon>
        <taxon>Metazoa</taxon>
        <taxon>Ecdysozoa</taxon>
        <taxon>Nematoda</taxon>
        <taxon>Chromadorea</taxon>
        <taxon>Rhabditida</taxon>
        <taxon>Rhabditina</taxon>
        <taxon>Diplogasteromorpha</taxon>
        <taxon>Diplogasteroidea</taxon>
        <taxon>Neodiplogasteridae</taxon>
        <taxon>Pristionchus</taxon>
    </lineage>
</organism>
<comment type="caution">
    <text evidence="1">The sequence shown here is derived from an EMBL/GenBank/DDBJ whole genome shotgun (WGS) entry which is preliminary data.</text>
</comment>
<reference evidence="3" key="1">
    <citation type="submission" date="2022-10" db="EMBL/GenBank/DDBJ databases">
        <title>Genome assembly of Pristionchus species.</title>
        <authorList>
            <person name="Yoshida K."/>
            <person name="Sommer R.J."/>
        </authorList>
    </citation>
    <scope>NUCLEOTIDE SEQUENCE [LARGE SCALE GENOMIC DNA]</scope>
    <source>
        <strain evidence="3">RS5460</strain>
    </source>
</reference>
<accession>A0AAN5CWA7</accession>
<protein>
    <submittedName>
        <fullName evidence="1">Uncharacterized protein</fullName>
    </submittedName>
</protein>
<reference evidence="1" key="2">
    <citation type="submission" date="2023-06" db="EMBL/GenBank/DDBJ databases">
        <title>Genome assembly of Pristionchus species.</title>
        <authorList>
            <person name="Yoshida K."/>
            <person name="Sommer R.J."/>
        </authorList>
    </citation>
    <scope>NUCLEOTIDE SEQUENCE</scope>
    <source>
        <strain evidence="1">RS5460</strain>
    </source>
</reference>
<gene>
    <name evidence="1" type="ORF">PMAYCL1PPCAC_21860</name>
    <name evidence="2" type="ORF">PMAYCL1PPCAC_21861</name>
</gene>
<evidence type="ECO:0000313" key="2">
    <source>
        <dbReference type="EMBL" id="GMR51666.1"/>
    </source>
</evidence>
<name>A0AAN5CWA7_9BILA</name>
<evidence type="ECO:0000313" key="3">
    <source>
        <dbReference type="Proteomes" id="UP001328107"/>
    </source>
</evidence>
<proteinExistence type="predicted"/>
<dbReference type="Proteomes" id="UP001328107">
    <property type="component" value="Unassembled WGS sequence"/>
</dbReference>
<sequence>PTHISTQVILLFSPSPYPTLLICPLFILLSSAFDVRPAPRHAINKHIDTLKIYQEFCRLTRGSLLPLSDLVDKKLTTPVFKLMCKAAYCHLDEDLTECNDACNKVVPLVNVIKVDRQLLNPSFKTPSVNEEACRAECAGFFGGKATSARSCAI</sequence>
<evidence type="ECO:0000313" key="1">
    <source>
        <dbReference type="EMBL" id="GMR51665.1"/>
    </source>
</evidence>